<dbReference type="EC" id="2.7.1.24" evidence="3"/>
<dbReference type="InterPro" id="IPR027417">
    <property type="entry name" value="P-loop_NTPase"/>
</dbReference>
<proteinExistence type="inferred from homology"/>
<dbReference type="HAMAP" id="MF_00376">
    <property type="entry name" value="Dephospho_CoA_kinase"/>
    <property type="match status" value="1"/>
</dbReference>
<dbReference type="Pfam" id="PF01121">
    <property type="entry name" value="CoaE"/>
    <property type="match status" value="1"/>
</dbReference>
<dbReference type="SUPFAM" id="SSF52540">
    <property type="entry name" value="P-loop containing nucleoside triphosphate hydrolases"/>
    <property type="match status" value="1"/>
</dbReference>
<dbReference type="Gene3D" id="3.40.50.300">
    <property type="entry name" value="P-loop containing nucleotide triphosphate hydrolases"/>
    <property type="match status" value="1"/>
</dbReference>
<dbReference type="GO" id="GO:0005524">
    <property type="term" value="F:ATP binding"/>
    <property type="evidence" value="ECO:0007669"/>
    <property type="project" value="UniProtKB-KW"/>
</dbReference>
<sequence>MAFTTESRETILVGITGGIGSGKSTVGRFWSSHYNLPLFDLDAMCRLLLEPGEPGWAALWNLLGGSFFTASGELDRPRLRSAIFLDEALRSRVNELIHPLALQLMQRAVAGLSAPLVLADVPLLYEAGWQDGFQRIVVVFADRKTCCRRTVSRDGVSGEEALRALRSQMSLAEKALRADHVVDNSGCWLRTRLQAVHLAGLYQRFISGPL</sequence>
<dbReference type="PANTHER" id="PTHR10695">
    <property type="entry name" value="DEPHOSPHO-COA KINASE-RELATED"/>
    <property type="match status" value="1"/>
</dbReference>
<keyword evidence="2" id="KW-0067">ATP-binding</keyword>
<evidence type="ECO:0000256" key="1">
    <source>
        <dbReference type="ARBA" id="ARBA00022741"/>
    </source>
</evidence>
<evidence type="ECO:0000256" key="2">
    <source>
        <dbReference type="ARBA" id="ARBA00022840"/>
    </source>
</evidence>
<keyword evidence="3" id="KW-0808">Transferase</keyword>
<dbReference type="InterPro" id="IPR001977">
    <property type="entry name" value="Depp_CoAkinase"/>
</dbReference>
<dbReference type="AlphaFoldDB" id="A0A3B0VG22"/>
<dbReference type="NCBIfam" id="TIGR00152">
    <property type="entry name" value="dephospho-CoA kinase"/>
    <property type="match status" value="1"/>
</dbReference>
<organism evidence="3">
    <name type="scientific">hydrothermal vent metagenome</name>
    <dbReference type="NCBI Taxonomy" id="652676"/>
    <lineage>
        <taxon>unclassified sequences</taxon>
        <taxon>metagenomes</taxon>
        <taxon>ecological metagenomes</taxon>
    </lineage>
</organism>
<dbReference type="GO" id="GO:0004140">
    <property type="term" value="F:dephospho-CoA kinase activity"/>
    <property type="evidence" value="ECO:0007669"/>
    <property type="project" value="UniProtKB-EC"/>
</dbReference>
<gene>
    <name evidence="3" type="ORF">MNBD_DELTA04-715</name>
</gene>
<reference evidence="3" key="1">
    <citation type="submission" date="2018-06" db="EMBL/GenBank/DDBJ databases">
        <authorList>
            <person name="Zhirakovskaya E."/>
        </authorList>
    </citation>
    <scope>NUCLEOTIDE SEQUENCE</scope>
</reference>
<protein>
    <submittedName>
        <fullName evidence="3">Dephospho-CoA kinase</fullName>
        <ecNumber evidence="3">2.7.1.24</ecNumber>
    </submittedName>
</protein>
<evidence type="ECO:0000313" key="3">
    <source>
        <dbReference type="EMBL" id="VAW35749.1"/>
    </source>
</evidence>
<keyword evidence="1" id="KW-0547">Nucleotide-binding</keyword>
<dbReference type="EMBL" id="UOEY01000021">
    <property type="protein sequence ID" value="VAW35749.1"/>
    <property type="molecule type" value="Genomic_DNA"/>
</dbReference>
<name>A0A3B0VG22_9ZZZZ</name>
<keyword evidence="3" id="KW-0418">Kinase</keyword>
<dbReference type="PROSITE" id="PS51219">
    <property type="entry name" value="DPCK"/>
    <property type="match status" value="1"/>
</dbReference>
<dbReference type="PANTHER" id="PTHR10695:SF46">
    <property type="entry name" value="BIFUNCTIONAL COENZYME A SYNTHASE-RELATED"/>
    <property type="match status" value="1"/>
</dbReference>
<dbReference type="GO" id="GO:0015937">
    <property type="term" value="P:coenzyme A biosynthetic process"/>
    <property type="evidence" value="ECO:0007669"/>
    <property type="project" value="InterPro"/>
</dbReference>
<dbReference type="CDD" id="cd02022">
    <property type="entry name" value="DPCK"/>
    <property type="match status" value="1"/>
</dbReference>
<accession>A0A3B0VG22</accession>